<evidence type="ECO:0000256" key="3">
    <source>
        <dbReference type="ARBA" id="ARBA00023180"/>
    </source>
</evidence>
<dbReference type="OMA" id="AGKSIFW"/>
<proteinExistence type="predicted"/>
<dbReference type="Proteomes" id="UP000238479">
    <property type="component" value="Chromosome 6"/>
</dbReference>
<evidence type="ECO:0000313" key="6">
    <source>
        <dbReference type="Proteomes" id="UP000238479"/>
    </source>
</evidence>
<keyword evidence="2" id="KW-1015">Disulfide bond</keyword>
<evidence type="ECO:0000259" key="4">
    <source>
        <dbReference type="PROSITE" id="PS50927"/>
    </source>
</evidence>
<keyword evidence="3" id="KW-0325">Glycoprotein</keyword>
<name>A0A2P6Q0N2_ROSCH</name>
<evidence type="ECO:0000256" key="1">
    <source>
        <dbReference type="ARBA" id="ARBA00022729"/>
    </source>
</evidence>
<dbReference type="InterPro" id="IPR001480">
    <property type="entry name" value="Bulb-type_lectin_dom"/>
</dbReference>
<dbReference type="PANTHER" id="PTHR32444">
    <property type="entry name" value="BULB-TYPE LECTIN DOMAIN-CONTAINING PROTEIN"/>
    <property type="match status" value="1"/>
</dbReference>
<dbReference type="Gramene" id="PRQ27758">
    <property type="protein sequence ID" value="PRQ27758"/>
    <property type="gene ID" value="RchiOBHm_Chr6g0308691"/>
</dbReference>
<protein>
    <submittedName>
        <fullName evidence="5">Putative non-specific serine/threonine protein kinase</fullName>
        <ecNumber evidence="5">2.7.11.1</ecNumber>
    </submittedName>
</protein>
<dbReference type="EC" id="2.7.11.1" evidence="5"/>
<dbReference type="STRING" id="74649.A0A2P6Q0N2"/>
<evidence type="ECO:0000256" key="2">
    <source>
        <dbReference type="ARBA" id="ARBA00023157"/>
    </source>
</evidence>
<dbReference type="AlphaFoldDB" id="A0A2P6Q0N2"/>
<gene>
    <name evidence="5" type="ORF">RchiOBHm_Chr6g0308691</name>
</gene>
<feature type="domain" description="Bulb-type lectin" evidence="4">
    <location>
        <begin position="1"/>
        <end position="69"/>
    </location>
</feature>
<dbReference type="GO" id="GO:0004674">
    <property type="term" value="F:protein serine/threonine kinase activity"/>
    <property type="evidence" value="ECO:0007669"/>
    <property type="project" value="UniProtKB-KW"/>
</dbReference>
<keyword evidence="5" id="KW-0418">Kinase</keyword>
<dbReference type="PROSITE" id="PS50927">
    <property type="entry name" value="BULB_LECTIN"/>
    <property type="match status" value="1"/>
</dbReference>
<accession>A0A2P6Q0N2</accession>
<reference evidence="5 6" key="1">
    <citation type="journal article" date="2018" name="Nat. Genet.">
        <title>The Rosa genome provides new insights in the design of modern roses.</title>
        <authorList>
            <person name="Bendahmane M."/>
        </authorList>
    </citation>
    <scope>NUCLEOTIDE SEQUENCE [LARGE SCALE GENOMIC DNA]</scope>
    <source>
        <strain evidence="6">cv. Old Blush</strain>
    </source>
</reference>
<dbReference type="PANTHER" id="PTHR32444:SF108">
    <property type="entry name" value="OS02G0527900 PROTEIN"/>
    <property type="match status" value="1"/>
</dbReference>
<keyword evidence="6" id="KW-1185">Reference proteome</keyword>
<dbReference type="Gene3D" id="2.90.10.10">
    <property type="entry name" value="Bulb-type lectin domain"/>
    <property type="match status" value="1"/>
</dbReference>
<comment type="caution">
    <text evidence="5">The sequence shown here is derived from an EMBL/GenBank/DDBJ whole genome shotgun (WGS) entry which is preliminary data.</text>
</comment>
<evidence type="ECO:0000313" key="5">
    <source>
        <dbReference type="EMBL" id="PRQ27758.1"/>
    </source>
</evidence>
<dbReference type="Pfam" id="PF01453">
    <property type="entry name" value="B_lectin"/>
    <property type="match status" value="1"/>
</dbReference>
<keyword evidence="1" id="KW-0732">Signal</keyword>
<dbReference type="EMBL" id="PDCK01000044">
    <property type="protein sequence ID" value="PRQ27758.1"/>
    <property type="molecule type" value="Genomic_DNA"/>
</dbReference>
<organism evidence="5 6">
    <name type="scientific">Rosa chinensis</name>
    <name type="common">China rose</name>
    <dbReference type="NCBI Taxonomy" id="74649"/>
    <lineage>
        <taxon>Eukaryota</taxon>
        <taxon>Viridiplantae</taxon>
        <taxon>Streptophyta</taxon>
        <taxon>Embryophyta</taxon>
        <taxon>Tracheophyta</taxon>
        <taxon>Spermatophyta</taxon>
        <taxon>Magnoliopsida</taxon>
        <taxon>eudicotyledons</taxon>
        <taxon>Gunneridae</taxon>
        <taxon>Pentapetalae</taxon>
        <taxon>rosids</taxon>
        <taxon>fabids</taxon>
        <taxon>Rosales</taxon>
        <taxon>Rosaceae</taxon>
        <taxon>Rosoideae</taxon>
        <taxon>Rosoideae incertae sedis</taxon>
        <taxon>Rosa</taxon>
    </lineage>
</organism>
<sequence>MANRDQPVNGHHSKLSLPRNGNLILTDAGKSIFWSSNTVSNSLVQLLLHDTGNLVLLASDSVVLWESFASPTNTLLPYQPLTRNTKSSYLLEASPTPPPASTSSFSIMTTPSSFSTMDPKFRVFTSLTLGF</sequence>
<dbReference type="SUPFAM" id="SSF51110">
    <property type="entry name" value="alpha-D-mannose-specific plant lectins"/>
    <property type="match status" value="1"/>
</dbReference>
<dbReference type="InterPro" id="IPR036426">
    <property type="entry name" value="Bulb-type_lectin_dom_sf"/>
</dbReference>
<keyword evidence="5" id="KW-0723">Serine/threonine-protein kinase</keyword>
<keyword evidence="5" id="KW-0808">Transferase</keyword>